<dbReference type="PANTHER" id="PTHR19321">
    <property type="entry name" value="PROTEIN REGULATOR OF CYTOKINESIS 1 PRC1-RELATED"/>
    <property type="match status" value="1"/>
</dbReference>
<feature type="region of interest" description="Disordered" evidence="2">
    <location>
        <begin position="688"/>
        <end position="720"/>
    </location>
</feature>
<organism evidence="3 4">
    <name type="scientific">Saitozyma podzolica</name>
    <dbReference type="NCBI Taxonomy" id="1890683"/>
    <lineage>
        <taxon>Eukaryota</taxon>
        <taxon>Fungi</taxon>
        <taxon>Dikarya</taxon>
        <taxon>Basidiomycota</taxon>
        <taxon>Agaricomycotina</taxon>
        <taxon>Tremellomycetes</taxon>
        <taxon>Tremellales</taxon>
        <taxon>Trimorphomycetaceae</taxon>
        <taxon>Saitozyma</taxon>
    </lineage>
</organism>
<accession>A0A427YUE0</accession>
<dbReference type="Pfam" id="PF03999">
    <property type="entry name" value="MAP65_ASE1"/>
    <property type="match status" value="1"/>
</dbReference>
<evidence type="ECO:0000256" key="2">
    <source>
        <dbReference type="SAM" id="MobiDB-lite"/>
    </source>
</evidence>
<dbReference type="GO" id="GO:1990023">
    <property type="term" value="C:mitotic spindle midzone"/>
    <property type="evidence" value="ECO:0007669"/>
    <property type="project" value="TreeGrafter"/>
</dbReference>
<protein>
    <recommendedName>
        <fullName evidence="5">Anaphase spindle elongation protein 1</fullName>
    </recommendedName>
</protein>
<feature type="compositionally biased region" description="Polar residues" evidence="2">
    <location>
        <begin position="609"/>
        <end position="648"/>
    </location>
</feature>
<feature type="region of interest" description="Disordered" evidence="2">
    <location>
        <begin position="141"/>
        <end position="182"/>
    </location>
</feature>
<dbReference type="Gene3D" id="1.20.58.1520">
    <property type="match status" value="1"/>
</dbReference>
<evidence type="ECO:0008006" key="5">
    <source>
        <dbReference type="Google" id="ProtNLM"/>
    </source>
</evidence>
<dbReference type="STRING" id="1890683.A0A427YUE0"/>
<name>A0A427YUE0_9TREE</name>
<dbReference type="GO" id="GO:0005737">
    <property type="term" value="C:cytoplasm"/>
    <property type="evidence" value="ECO:0007669"/>
    <property type="project" value="TreeGrafter"/>
</dbReference>
<keyword evidence="1" id="KW-0175">Coiled coil</keyword>
<keyword evidence="4" id="KW-1185">Reference proteome</keyword>
<sequence>MSAYLAEHLPHLQSLHRQLALGEEALASDQSRIEAAIKAAVSTLLREREAEVDAWKDAIAGEKRKVTCLARALGQRGRDVVAVSRRDSFEAETLPSQHKKLVEQNEELEKVYRERLQHIERQQAMLDRLAALLGSPFEPSKPLQHVASSSASVPPPVPTDGRRGSGLVGGKRGSSSGLPKSASGAALATVAAENAEVWLDVAEEVSEAIEAAVTEALEERATRLQDLQQKFLDLRTLHFELGLPPVPLSQPHHFPIHLLPSRVTEETPGAHASYEKLLSRVISERPAGAQEDDEAEVELVALEGVEPEVGLVNWTEEILGLWDKERDGRESRIQELFNQLEPIWLRLEIEQDQIDLFVQMNMGCSETTIKAYEVELERCLELRRSSLSSFIVGARKEIEMLWAELMMSDDEKSDFGAFINDDYSEELLKEHEEEAERLRAEIESKATLLPKVRDWHALVADEEELERSASDPNRFSRRGGALLREEKLRKRVAVLKPKIEAELLSVLPAWEEANGRPFMVQGYRVVDRIQDAIDAKEAAKEAKKRVKQGLGPGPAVALQPARTVVRPTPAASSRSHPASTLRKREAPTPTPLAGYGTGSKRQKACQPPSAMSSVKQSSSRIPDRTAQTHTHISSLTRIRNRDPSSSPTLACALPRPGARTASNPPAMTSITQLQSRLPSWSHPQGNHGGIVLPKLSGLAKADGRRPRRESFKPRKSVAGGLLAARAVGAPSWAGIEEEEDVFE</sequence>
<feature type="region of interest" description="Disordered" evidence="2">
    <location>
        <begin position="563"/>
        <end position="664"/>
    </location>
</feature>
<proteinExistence type="predicted"/>
<dbReference type="OrthoDB" id="642895at2759"/>
<dbReference type="GO" id="GO:0051256">
    <property type="term" value="P:mitotic spindle midzone assembly"/>
    <property type="evidence" value="ECO:0007669"/>
    <property type="project" value="TreeGrafter"/>
</dbReference>
<evidence type="ECO:0000313" key="3">
    <source>
        <dbReference type="EMBL" id="RSH94764.1"/>
    </source>
</evidence>
<dbReference type="GO" id="GO:0008017">
    <property type="term" value="F:microtubule binding"/>
    <property type="evidence" value="ECO:0007669"/>
    <property type="project" value="InterPro"/>
</dbReference>
<evidence type="ECO:0000313" key="4">
    <source>
        <dbReference type="Proteomes" id="UP000279259"/>
    </source>
</evidence>
<feature type="coiled-coil region" evidence="1">
    <location>
        <begin position="421"/>
        <end position="448"/>
    </location>
</feature>
<gene>
    <name evidence="3" type="ORF">EHS25_004570</name>
</gene>
<feature type="compositionally biased region" description="Basic and acidic residues" evidence="2">
    <location>
        <begin position="701"/>
        <end position="712"/>
    </location>
</feature>
<comment type="caution">
    <text evidence="3">The sequence shown here is derived from an EMBL/GenBank/DDBJ whole genome shotgun (WGS) entry which is preliminary data.</text>
</comment>
<dbReference type="Proteomes" id="UP000279259">
    <property type="component" value="Unassembled WGS sequence"/>
</dbReference>
<dbReference type="PANTHER" id="PTHR19321:SF41">
    <property type="entry name" value="FASCETTO-RELATED"/>
    <property type="match status" value="1"/>
</dbReference>
<dbReference type="AlphaFoldDB" id="A0A427YUE0"/>
<dbReference type="EMBL" id="RSCD01000002">
    <property type="protein sequence ID" value="RSH94764.1"/>
    <property type="molecule type" value="Genomic_DNA"/>
</dbReference>
<reference evidence="3 4" key="1">
    <citation type="submission" date="2018-11" db="EMBL/GenBank/DDBJ databases">
        <title>Genome sequence of Saitozyma podzolica DSM 27192.</title>
        <authorList>
            <person name="Aliyu H."/>
            <person name="Gorte O."/>
            <person name="Ochsenreither K."/>
        </authorList>
    </citation>
    <scope>NUCLEOTIDE SEQUENCE [LARGE SCALE GENOMIC DNA]</scope>
    <source>
        <strain evidence="3 4">DSM 27192</strain>
    </source>
</reference>
<dbReference type="InterPro" id="IPR007145">
    <property type="entry name" value="MAP65_Ase1_PRC1"/>
</dbReference>
<evidence type="ECO:0000256" key="1">
    <source>
        <dbReference type="SAM" id="Coils"/>
    </source>
</evidence>